<evidence type="ECO:0000256" key="2">
    <source>
        <dbReference type="ARBA" id="ARBA00022448"/>
    </source>
</evidence>
<dbReference type="InterPro" id="IPR013563">
    <property type="entry name" value="Oligopep_ABC_C"/>
</dbReference>
<dbReference type="EMBL" id="CP063373">
    <property type="protein sequence ID" value="QOV35841.1"/>
    <property type="molecule type" value="Genomic_DNA"/>
</dbReference>
<keyword evidence="2" id="KW-0813">Transport</keyword>
<reference evidence="6 7" key="1">
    <citation type="submission" date="2020-10" db="EMBL/GenBank/DDBJ databases">
        <title>Streptomyces ferrugineus complate genome analysis.</title>
        <authorList>
            <person name="Anwar N."/>
        </authorList>
    </citation>
    <scope>NUCLEOTIDE SEQUENCE [LARGE SCALE GENOMIC DNA]</scope>
    <source>
        <strain evidence="6 7">CCTCC AA2014009</strain>
    </source>
</reference>
<dbReference type="CDD" id="cd03257">
    <property type="entry name" value="ABC_NikE_OppD_transporters"/>
    <property type="match status" value="1"/>
</dbReference>
<comment type="similarity">
    <text evidence="1">Belongs to the ABC transporter superfamily.</text>
</comment>
<dbReference type="PROSITE" id="PS50893">
    <property type="entry name" value="ABC_TRANSPORTER_2"/>
    <property type="match status" value="1"/>
</dbReference>
<evidence type="ECO:0000313" key="6">
    <source>
        <dbReference type="EMBL" id="QOV35841.1"/>
    </source>
</evidence>
<keyword evidence="3" id="KW-0547">Nucleotide-binding</keyword>
<dbReference type="InterPro" id="IPR003439">
    <property type="entry name" value="ABC_transporter-like_ATP-bd"/>
</dbReference>
<dbReference type="AlphaFoldDB" id="A0A7M2SKU7"/>
<dbReference type="InterPro" id="IPR027417">
    <property type="entry name" value="P-loop_NTPase"/>
</dbReference>
<keyword evidence="4 6" id="KW-0067">ATP-binding</keyword>
<dbReference type="InterPro" id="IPR050319">
    <property type="entry name" value="ABC_transp_ATP-bind"/>
</dbReference>
<dbReference type="GO" id="GO:0055085">
    <property type="term" value="P:transmembrane transport"/>
    <property type="evidence" value="ECO:0007669"/>
    <property type="project" value="UniProtKB-ARBA"/>
</dbReference>
<evidence type="ECO:0000256" key="1">
    <source>
        <dbReference type="ARBA" id="ARBA00005417"/>
    </source>
</evidence>
<evidence type="ECO:0000256" key="4">
    <source>
        <dbReference type="ARBA" id="ARBA00022840"/>
    </source>
</evidence>
<dbReference type="SMART" id="SM00382">
    <property type="entry name" value="AAA"/>
    <property type="match status" value="1"/>
</dbReference>
<evidence type="ECO:0000256" key="3">
    <source>
        <dbReference type="ARBA" id="ARBA00022741"/>
    </source>
</evidence>
<protein>
    <submittedName>
        <fullName evidence="6">Dipeptide ABC transporter ATP-binding protein</fullName>
    </submittedName>
</protein>
<dbReference type="SUPFAM" id="SSF52540">
    <property type="entry name" value="P-loop containing nucleoside triphosphate hydrolases"/>
    <property type="match status" value="1"/>
</dbReference>
<organism evidence="6 7">
    <name type="scientific">Streptomyces ferrugineus</name>
    <dbReference type="NCBI Taxonomy" id="1413221"/>
    <lineage>
        <taxon>Bacteria</taxon>
        <taxon>Bacillati</taxon>
        <taxon>Actinomycetota</taxon>
        <taxon>Actinomycetes</taxon>
        <taxon>Kitasatosporales</taxon>
        <taxon>Streptomycetaceae</taxon>
        <taxon>Streptomyces</taxon>
    </lineage>
</organism>
<dbReference type="GO" id="GO:0016887">
    <property type="term" value="F:ATP hydrolysis activity"/>
    <property type="evidence" value="ECO:0007669"/>
    <property type="project" value="InterPro"/>
</dbReference>
<dbReference type="KEGG" id="sfeu:IM697_38330"/>
<dbReference type="PANTHER" id="PTHR43776:SF7">
    <property type="entry name" value="D,D-DIPEPTIDE TRANSPORT ATP-BINDING PROTEIN DDPF-RELATED"/>
    <property type="match status" value="1"/>
</dbReference>
<sequence length="376" mass="41289">MTEDLVLPAPRESATDPSGEPLLVVEKLVKHFPVKGGFPIRRTVGQVQAVDGIDLTVHVGESFGLVGESGCGKSTTGRLITKLIEPTRGRISYRGQDITHATRRQLAPIRSEIQMIFQDPYSSLNPRQTVGKIIAGPMEINDINPAGGREKRVRELLEIVGLNPEHFNRFPHEFSGGQRQRIGVARALALEPKLIVADEPVSALDVSIQAQVVNLLQKVQQELGIAFLFIAHDLAVVRHFSQRVAVMYLGKVIEIGDRDSIYTRPRHPYTHALLSAVPEVNMAGEDAPQRERIRLAGDVPSPISPPSGCRFRTRCWKAQDKCATEEPPLLQLSGNHEGHLTACHFPEEPTIEARDEDIVLDPALAALEEGAEGAQD</sequence>
<dbReference type="Gene3D" id="3.40.50.300">
    <property type="entry name" value="P-loop containing nucleotide triphosphate hydrolases"/>
    <property type="match status" value="1"/>
</dbReference>
<dbReference type="PANTHER" id="PTHR43776">
    <property type="entry name" value="TRANSPORT ATP-BINDING PROTEIN"/>
    <property type="match status" value="1"/>
</dbReference>
<feature type="domain" description="ABC transporter" evidence="5">
    <location>
        <begin position="23"/>
        <end position="274"/>
    </location>
</feature>
<dbReference type="Pfam" id="PF08352">
    <property type="entry name" value="oligo_HPY"/>
    <property type="match status" value="1"/>
</dbReference>
<evidence type="ECO:0000259" key="5">
    <source>
        <dbReference type="PROSITE" id="PS50893"/>
    </source>
</evidence>
<dbReference type="InterPro" id="IPR017871">
    <property type="entry name" value="ABC_transporter-like_CS"/>
</dbReference>
<dbReference type="GO" id="GO:0015833">
    <property type="term" value="P:peptide transport"/>
    <property type="evidence" value="ECO:0007669"/>
    <property type="project" value="InterPro"/>
</dbReference>
<name>A0A7M2SKU7_9ACTN</name>
<dbReference type="FunFam" id="3.40.50.300:FF:000016">
    <property type="entry name" value="Oligopeptide ABC transporter ATP-binding component"/>
    <property type="match status" value="1"/>
</dbReference>
<dbReference type="NCBIfam" id="NF008453">
    <property type="entry name" value="PRK11308.1"/>
    <property type="match status" value="1"/>
</dbReference>
<accession>A0A7M2SKU7</accession>
<dbReference type="NCBIfam" id="TIGR01727">
    <property type="entry name" value="oligo_HPY"/>
    <property type="match status" value="1"/>
</dbReference>
<dbReference type="InterPro" id="IPR003593">
    <property type="entry name" value="AAA+_ATPase"/>
</dbReference>
<dbReference type="GO" id="GO:0005524">
    <property type="term" value="F:ATP binding"/>
    <property type="evidence" value="ECO:0007669"/>
    <property type="project" value="UniProtKB-KW"/>
</dbReference>
<evidence type="ECO:0000313" key="7">
    <source>
        <dbReference type="Proteomes" id="UP000594205"/>
    </source>
</evidence>
<gene>
    <name evidence="6" type="ORF">IM697_38330</name>
</gene>
<dbReference type="PROSITE" id="PS00211">
    <property type="entry name" value="ABC_TRANSPORTER_1"/>
    <property type="match status" value="1"/>
</dbReference>
<dbReference type="RefSeq" id="WP_194041197.1">
    <property type="nucleotide sequence ID" value="NZ_CP063373.1"/>
</dbReference>
<dbReference type="Proteomes" id="UP000594205">
    <property type="component" value="Chromosome"/>
</dbReference>
<keyword evidence="7" id="KW-1185">Reference proteome</keyword>
<dbReference type="Pfam" id="PF00005">
    <property type="entry name" value="ABC_tran"/>
    <property type="match status" value="1"/>
</dbReference>
<proteinExistence type="inferred from homology"/>